<name>A0A955RX29_UNCKA</name>
<keyword evidence="3 5" id="KW-0687">Ribonucleoprotein</keyword>
<accession>A0A955RX29</accession>
<dbReference type="GO" id="GO:0003735">
    <property type="term" value="F:structural constituent of ribosome"/>
    <property type="evidence" value="ECO:0007669"/>
    <property type="project" value="InterPro"/>
</dbReference>
<dbReference type="InterPro" id="IPR038584">
    <property type="entry name" value="Ribosomal_bL33_sf"/>
</dbReference>
<dbReference type="GO" id="GO:1990904">
    <property type="term" value="C:ribonucleoprotein complex"/>
    <property type="evidence" value="ECO:0007669"/>
    <property type="project" value="UniProtKB-KW"/>
</dbReference>
<dbReference type="InterPro" id="IPR011332">
    <property type="entry name" value="Ribosomal_zn-bd"/>
</dbReference>
<keyword evidence="2 5" id="KW-0689">Ribosomal protein</keyword>
<evidence type="ECO:0000256" key="2">
    <source>
        <dbReference type="ARBA" id="ARBA00022980"/>
    </source>
</evidence>
<comment type="similarity">
    <text evidence="1 5">Belongs to the bacterial ribosomal protein bL33 family.</text>
</comment>
<dbReference type="Gene3D" id="2.20.28.120">
    <property type="entry name" value="Ribosomal protein L33"/>
    <property type="match status" value="1"/>
</dbReference>
<comment type="caution">
    <text evidence="6">The sequence shown here is derived from an EMBL/GenBank/DDBJ whole genome shotgun (WGS) entry which is preliminary data.</text>
</comment>
<dbReference type="GO" id="GO:0005737">
    <property type="term" value="C:cytoplasm"/>
    <property type="evidence" value="ECO:0007669"/>
    <property type="project" value="UniProtKB-ARBA"/>
</dbReference>
<organism evidence="6 7">
    <name type="scientific">candidate division WWE3 bacterium</name>
    <dbReference type="NCBI Taxonomy" id="2053526"/>
    <lineage>
        <taxon>Bacteria</taxon>
        <taxon>Katanobacteria</taxon>
    </lineage>
</organism>
<sequence>MAKDRRMVVVLKCKNERNGKTCNRENYSTTTIRENYKDLEVQKFCRECREHTLHKAIKPSSNRK</sequence>
<gene>
    <name evidence="5 6" type="primary">rpmG</name>
    <name evidence="6" type="ORF">KC573_03575</name>
</gene>
<proteinExistence type="inferred from homology"/>
<evidence type="ECO:0000256" key="5">
    <source>
        <dbReference type="HAMAP-Rule" id="MF_00294"/>
    </source>
</evidence>
<reference evidence="6" key="1">
    <citation type="submission" date="2020-04" db="EMBL/GenBank/DDBJ databases">
        <authorList>
            <person name="Zhang T."/>
        </authorList>
    </citation>
    <scope>NUCLEOTIDE SEQUENCE</scope>
    <source>
        <strain evidence="6">HKST-UBA02</strain>
    </source>
</reference>
<dbReference type="InterPro" id="IPR001705">
    <property type="entry name" value="Ribosomal_bL33"/>
</dbReference>
<dbReference type="GO" id="GO:0006412">
    <property type="term" value="P:translation"/>
    <property type="evidence" value="ECO:0007669"/>
    <property type="project" value="UniProtKB-UniRule"/>
</dbReference>
<reference evidence="6" key="2">
    <citation type="journal article" date="2021" name="Microbiome">
        <title>Successional dynamics and alternative stable states in a saline activated sludge microbial community over 9 years.</title>
        <authorList>
            <person name="Wang Y."/>
            <person name="Ye J."/>
            <person name="Ju F."/>
            <person name="Liu L."/>
            <person name="Boyd J.A."/>
            <person name="Deng Y."/>
            <person name="Parks D.H."/>
            <person name="Jiang X."/>
            <person name="Yin X."/>
            <person name="Woodcroft B.J."/>
            <person name="Tyson G.W."/>
            <person name="Hugenholtz P."/>
            <person name="Polz M.F."/>
            <person name="Zhang T."/>
        </authorList>
    </citation>
    <scope>NUCLEOTIDE SEQUENCE</scope>
    <source>
        <strain evidence="6">HKST-UBA02</strain>
    </source>
</reference>
<dbReference type="SUPFAM" id="SSF57829">
    <property type="entry name" value="Zn-binding ribosomal proteins"/>
    <property type="match status" value="1"/>
</dbReference>
<dbReference type="Proteomes" id="UP000699691">
    <property type="component" value="Unassembled WGS sequence"/>
</dbReference>
<dbReference type="HAMAP" id="MF_00294">
    <property type="entry name" value="Ribosomal_bL33"/>
    <property type="match status" value="1"/>
</dbReference>
<dbReference type="Pfam" id="PF00471">
    <property type="entry name" value="Ribosomal_L33"/>
    <property type="match status" value="1"/>
</dbReference>
<evidence type="ECO:0000313" key="6">
    <source>
        <dbReference type="EMBL" id="MCA9397886.1"/>
    </source>
</evidence>
<evidence type="ECO:0000313" key="7">
    <source>
        <dbReference type="Proteomes" id="UP000699691"/>
    </source>
</evidence>
<evidence type="ECO:0000256" key="4">
    <source>
        <dbReference type="ARBA" id="ARBA00035176"/>
    </source>
</evidence>
<dbReference type="NCBIfam" id="TIGR01023">
    <property type="entry name" value="rpmG_bact"/>
    <property type="match status" value="1"/>
</dbReference>
<evidence type="ECO:0000256" key="3">
    <source>
        <dbReference type="ARBA" id="ARBA00023274"/>
    </source>
</evidence>
<dbReference type="EMBL" id="JAGQKY010000180">
    <property type="protein sequence ID" value="MCA9397886.1"/>
    <property type="molecule type" value="Genomic_DNA"/>
</dbReference>
<dbReference type="AlphaFoldDB" id="A0A955RX29"/>
<dbReference type="GO" id="GO:0005840">
    <property type="term" value="C:ribosome"/>
    <property type="evidence" value="ECO:0007669"/>
    <property type="project" value="UniProtKB-KW"/>
</dbReference>
<protein>
    <recommendedName>
        <fullName evidence="4 5">Large ribosomal subunit protein bL33</fullName>
    </recommendedName>
</protein>
<evidence type="ECO:0000256" key="1">
    <source>
        <dbReference type="ARBA" id="ARBA00007596"/>
    </source>
</evidence>